<proteinExistence type="predicted"/>
<dbReference type="CDD" id="cd00093">
    <property type="entry name" value="HTH_XRE"/>
    <property type="match status" value="1"/>
</dbReference>
<dbReference type="Proteomes" id="UP000649573">
    <property type="component" value="Unassembled WGS sequence"/>
</dbReference>
<protein>
    <recommendedName>
        <fullName evidence="1">HTH cro/C1-type domain-containing protein</fullName>
    </recommendedName>
</protein>
<dbReference type="Pfam" id="PF13560">
    <property type="entry name" value="HTH_31"/>
    <property type="match status" value="1"/>
</dbReference>
<evidence type="ECO:0000313" key="3">
    <source>
        <dbReference type="Proteomes" id="UP000649573"/>
    </source>
</evidence>
<dbReference type="Gene3D" id="1.10.260.40">
    <property type="entry name" value="lambda repressor-like DNA-binding domains"/>
    <property type="match status" value="1"/>
</dbReference>
<reference evidence="3" key="1">
    <citation type="journal article" date="2019" name="Int. J. Syst. Evol. Microbiol.">
        <title>The Global Catalogue of Microorganisms (GCM) 10K type strain sequencing project: providing services to taxonomists for standard genome sequencing and annotation.</title>
        <authorList>
            <consortium name="The Broad Institute Genomics Platform"/>
            <consortium name="The Broad Institute Genome Sequencing Center for Infectious Disease"/>
            <person name="Wu L."/>
            <person name="Ma J."/>
        </authorList>
    </citation>
    <scope>NUCLEOTIDE SEQUENCE [LARGE SCALE GENOMIC DNA]</scope>
    <source>
        <strain evidence="3">JCM 3296</strain>
    </source>
</reference>
<dbReference type="InterPro" id="IPR001387">
    <property type="entry name" value="Cro/C1-type_HTH"/>
</dbReference>
<organism evidence="2 3">
    <name type="scientific">Lentzea flava</name>
    <dbReference type="NCBI Taxonomy" id="103732"/>
    <lineage>
        <taxon>Bacteria</taxon>
        <taxon>Bacillati</taxon>
        <taxon>Actinomycetota</taxon>
        <taxon>Actinomycetes</taxon>
        <taxon>Pseudonocardiales</taxon>
        <taxon>Pseudonocardiaceae</taxon>
        <taxon>Lentzea</taxon>
    </lineage>
</organism>
<dbReference type="SMART" id="SM00530">
    <property type="entry name" value="HTH_XRE"/>
    <property type="match status" value="1"/>
</dbReference>
<name>A0ABQ2V0E1_9PSEU</name>
<evidence type="ECO:0000313" key="2">
    <source>
        <dbReference type="EMBL" id="GGU59946.1"/>
    </source>
</evidence>
<dbReference type="InterPro" id="IPR010982">
    <property type="entry name" value="Lambda_DNA-bd_dom_sf"/>
</dbReference>
<dbReference type="EMBL" id="BMRE01000033">
    <property type="protein sequence ID" value="GGU59946.1"/>
    <property type="molecule type" value="Genomic_DNA"/>
</dbReference>
<comment type="caution">
    <text evidence="2">The sequence shown here is derived from an EMBL/GenBank/DDBJ whole genome shotgun (WGS) entry which is preliminary data.</text>
</comment>
<dbReference type="Pfam" id="PF19054">
    <property type="entry name" value="DUF5753"/>
    <property type="match status" value="1"/>
</dbReference>
<dbReference type="InterPro" id="IPR043917">
    <property type="entry name" value="DUF5753"/>
</dbReference>
<dbReference type="PROSITE" id="PS50943">
    <property type="entry name" value="HTH_CROC1"/>
    <property type="match status" value="1"/>
</dbReference>
<sequence>MPTVGAMTAITSTAYSRDLGDELRRLREKFTNLTGFAFAEQLGWDPSKVSNIENGKARASEIDLVQYLMTCGRDSAFFERFRGRYRYAFDPYVVLVPDNLRTLAMTEAQAKTITTYDALTMPGLIQTPEYARALFTEGGHAALEDIEKHVQLRMDRQAILRRPKRPECLFYVHELALQIRVGDARIMEEQYLRLLFNSHILRIVPMSAGAAIATRSARMLFKFEKHIPVAYAETDVAQVFAHDGKAIADSREFFKWLETHALDEGQSRSLLTRYVSGLREDFHEQPRAELA</sequence>
<gene>
    <name evidence="2" type="ORF">GCM10010178_60150</name>
</gene>
<keyword evidence="3" id="KW-1185">Reference proteome</keyword>
<feature type="domain" description="HTH cro/C1-type" evidence="1">
    <location>
        <begin position="23"/>
        <end position="78"/>
    </location>
</feature>
<accession>A0ABQ2V0E1</accession>
<dbReference type="SUPFAM" id="SSF47413">
    <property type="entry name" value="lambda repressor-like DNA-binding domains"/>
    <property type="match status" value="1"/>
</dbReference>
<evidence type="ECO:0000259" key="1">
    <source>
        <dbReference type="PROSITE" id="PS50943"/>
    </source>
</evidence>